<dbReference type="GO" id="GO:0000166">
    <property type="term" value="F:nucleotide binding"/>
    <property type="evidence" value="ECO:0007669"/>
    <property type="project" value="UniProtKB-KW"/>
</dbReference>
<dbReference type="PIRSF" id="PIRSF000185">
    <property type="entry name" value="Glu_DH"/>
    <property type="match status" value="1"/>
</dbReference>
<organism evidence="12 13">
    <name type="scientific">Halioglobus maricola</name>
    <dbReference type="NCBI Taxonomy" id="2601894"/>
    <lineage>
        <taxon>Bacteria</taxon>
        <taxon>Pseudomonadati</taxon>
        <taxon>Pseudomonadota</taxon>
        <taxon>Gammaproteobacteria</taxon>
        <taxon>Cellvibrionales</taxon>
        <taxon>Halieaceae</taxon>
        <taxon>Halioglobus</taxon>
    </lineage>
</organism>
<dbReference type="SUPFAM" id="SSF53223">
    <property type="entry name" value="Aminoacid dehydrogenase-like, N-terminal domain"/>
    <property type="match status" value="1"/>
</dbReference>
<feature type="binding site" evidence="8">
    <location>
        <position position="167"/>
    </location>
    <ligand>
        <name>substrate</name>
    </ligand>
</feature>
<dbReference type="InterPro" id="IPR050724">
    <property type="entry name" value="Glu_Leu_Phe_Val_DH"/>
</dbReference>
<dbReference type="InterPro" id="IPR033922">
    <property type="entry name" value="NAD_bind_Glu_DH"/>
</dbReference>
<dbReference type="InterPro" id="IPR006095">
    <property type="entry name" value="Glu/Leu/Phe/Val/Trp_DH"/>
</dbReference>
<evidence type="ECO:0000256" key="4">
    <source>
        <dbReference type="ARBA" id="ARBA00023002"/>
    </source>
</evidence>
<dbReference type="PANTHER" id="PTHR43571:SF1">
    <property type="entry name" value="NADP-SPECIFIC GLUTAMATE DEHYDROGENASE 1-RELATED"/>
    <property type="match status" value="1"/>
</dbReference>
<dbReference type="NCBIfam" id="NF006929">
    <property type="entry name" value="PRK09414.1"/>
    <property type="match status" value="1"/>
</dbReference>
<dbReference type="GO" id="GO:0005829">
    <property type="term" value="C:cytosol"/>
    <property type="evidence" value="ECO:0007669"/>
    <property type="project" value="TreeGrafter"/>
</dbReference>
<dbReference type="InterPro" id="IPR006097">
    <property type="entry name" value="Glu/Leu/Phe/Val/Trp_DH_dimer"/>
</dbReference>
<sequence length="446" mass="48937">MYADLSLERFMEGLKKRNPGESEFHQAVFEVAASVIPYIQDNPRYRDAAILQRMTEPDRTIVFRVVWEDDDGNIRVNRGYRVQFNNAIGPYKGGLRFHPSVNLSILKFLGFEQTFKNSLTTLPMGAGKGGADFNPKGKSDREVMRFCQSFMTELWTHIGADVDIPAGDIGVGAREISYMFGQYKRLAKEFTGVLTGKALEFGGSLIRTEATGYGNAFFMQEMLAHRGEGMKDKTCVVSGSGNVAIYCAEKIRQLGGKVVTLSDSSGFIHDPNGIDESKLEWVKDLKVKRRGRISEYAEMFGCEFHEGKPWGVPCDLAFPCATQNELCTEGVSQLIANGCMAVSEGANMPTTVEAIDMLAEAGVMYGPGKAANAGGVAVSGLEMTQNSIRLAWTAEELESRLEQIMVGIHRQCVQYGQEGDHVNYVKGANIAGFLKVADAMLAYGVI</sequence>
<dbReference type="EMBL" id="CP036422">
    <property type="protein sequence ID" value="QFU77728.1"/>
    <property type="molecule type" value="Genomic_DNA"/>
</dbReference>
<dbReference type="CDD" id="cd05313">
    <property type="entry name" value="NAD_bind_2_Glu_DH"/>
    <property type="match status" value="1"/>
</dbReference>
<evidence type="ECO:0000256" key="9">
    <source>
        <dbReference type="PIRSR" id="PIRSR000185-3"/>
    </source>
</evidence>
<evidence type="ECO:0000256" key="6">
    <source>
        <dbReference type="PIRNR" id="PIRNR000185"/>
    </source>
</evidence>
<dbReference type="FunFam" id="3.40.50.720:FF:000030">
    <property type="entry name" value="Glutamate dehydrogenase"/>
    <property type="match status" value="1"/>
</dbReference>
<dbReference type="Gene3D" id="3.40.50.10860">
    <property type="entry name" value="Leucine Dehydrogenase, chain A, domain 1"/>
    <property type="match status" value="1"/>
</dbReference>
<dbReference type="AlphaFoldDB" id="A0A5P9NRQ2"/>
<dbReference type="PANTHER" id="PTHR43571">
    <property type="entry name" value="NADP-SPECIFIC GLUTAMATE DEHYDROGENASE 1-RELATED"/>
    <property type="match status" value="1"/>
</dbReference>
<feature type="binding site" evidence="8">
    <location>
        <position position="211"/>
    </location>
    <ligand>
        <name>NAD(+)</name>
        <dbReference type="ChEBI" id="CHEBI:57540"/>
    </ligand>
</feature>
<dbReference type="PRINTS" id="PR00082">
    <property type="entry name" value="GLFDHDRGNASE"/>
</dbReference>
<evidence type="ECO:0000256" key="7">
    <source>
        <dbReference type="PIRSR" id="PIRSR000185-1"/>
    </source>
</evidence>
<dbReference type="OrthoDB" id="9803297at2"/>
<reference evidence="12 13" key="1">
    <citation type="submission" date="2019-02" db="EMBL/GenBank/DDBJ databases">
        <authorList>
            <person name="Li S.-H."/>
        </authorList>
    </citation>
    <scope>NUCLEOTIDE SEQUENCE [LARGE SCALE GENOMIC DNA]</scope>
    <source>
        <strain evidence="12 13">IMCC14385</strain>
    </source>
</reference>
<dbReference type="Pfam" id="PF00208">
    <property type="entry name" value="ELFV_dehydrog"/>
    <property type="match status" value="1"/>
</dbReference>
<feature type="active site" description="Proton donor" evidence="7">
    <location>
        <position position="128"/>
    </location>
</feature>
<name>A0A5P9NRQ2_9GAMM</name>
<gene>
    <name evidence="12" type="ORF">EY643_02700</name>
</gene>
<dbReference type="InterPro" id="IPR006096">
    <property type="entry name" value="Glu/Leu/Phe/Val/Trp_DH_C"/>
</dbReference>
<dbReference type="FunFam" id="3.40.50.10860:FF:000002">
    <property type="entry name" value="Glutamate dehydrogenase"/>
    <property type="match status" value="1"/>
</dbReference>
<dbReference type="SUPFAM" id="SSF51735">
    <property type="entry name" value="NAD(P)-binding Rossmann-fold domains"/>
    <property type="match status" value="1"/>
</dbReference>
<dbReference type="Gene3D" id="1.10.285.10">
    <property type="entry name" value="Glutamate Dehydrogenase, chain A, domain 3"/>
    <property type="match status" value="2"/>
</dbReference>
<feature type="binding site" evidence="8">
    <location>
        <position position="116"/>
    </location>
    <ligand>
        <name>substrate</name>
    </ligand>
</feature>
<dbReference type="GO" id="GO:0004354">
    <property type="term" value="F:glutamate dehydrogenase (NADP+) activity"/>
    <property type="evidence" value="ECO:0007669"/>
    <property type="project" value="UniProtKB-EC"/>
</dbReference>
<feature type="binding site" evidence="8">
    <location>
        <position position="113"/>
    </location>
    <ligand>
        <name>substrate</name>
    </ligand>
</feature>
<evidence type="ECO:0000256" key="3">
    <source>
        <dbReference type="ARBA" id="ARBA00011643"/>
    </source>
</evidence>
<dbReference type="Proteomes" id="UP000326287">
    <property type="component" value="Chromosome"/>
</dbReference>
<comment type="function">
    <text evidence="1">Catalyzes the reversible oxidative deamination of glutamate to alpha-ketoglutarate and ammonia.</text>
</comment>
<dbReference type="FunFam" id="1.10.285.10:FF:000001">
    <property type="entry name" value="Glutamate dehydrogenase"/>
    <property type="match status" value="1"/>
</dbReference>
<comment type="catalytic activity">
    <reaction evidence="5">
        <text>L-glutamate + NADP(+) + H2O = 2-oxoglutarate + NH4(+) + NADPH + H(+)</text>
        <dbReference type="Rhea" id="RHEA:11612"/>
        <dbReference type="ChEBI" id="CHEBI:15377"/>
        <dbReference type="ChEBI" id="CHEBI:15378"/>
        <dbReference type="ChEBI" id="CHEBI:16810"/>
        <dbReference type="ChEBI" id="CHEBI:28938"/>
        <dbReference type="ChEBI" id="CHEBI:29985"/>
        <dbReference type="ChEBI" id="CHEBI:57783"/>
        <dbReference type="ChEBI" id="CHEBI:58349"/>
        <dbReference type="EC" id="1.4.1.4"/>
    </reaction>
</comment>
<keyword evidence="4 6" id="KW-0560">Oxidoreductase</keyword>
<accession>A0A5P9NRQ2</accession>
<dbReference type="InterPro" id="IPR014362">
    <property type="entry name" value="Glu_DH"/>
</dbReference>
<evidence type="ECO:0000256" key="1">
    <source>
        <dbReference type="ARBA" id="ARBA00003868"/>
    </source>
</evidence>
<protein>
    <recommendedName>
        <fullName evidence="6">Glutamate dehydrogenase</fullName>
    </recommendedName>
</protein>
<evidence type="ECO:0000256" key="8">
    <source>
        <dbReference type="PIRSR" id="PIRSR000185-2"/>
    </source>
</evidence>
<keyword evidence="8" id="KW-0547">Nucleotide-binding</keyword>
<dbReference type="InterPro" id="IPR036291">
    <property type="entry name" value="NAD(P)-bd_dom_sf"/>
</dbReference>
<evidence type="ECO:0000259" key="11">
    <source>
        <dbReference type="SMART" id="SM00839"/>
    </source>
</evidence>
<comment type="subunit">
    <text evidence="3">Homohexamer.</text>
</comment>
<evidence type="ECO:0000256" key="5">
    <source>
        <dbReference type="ARBA" id="ARBA00048584"/>
    </source>
</evidence>
<feature type="binding site" evidence="8">
    <location>
        <position position="92"/>
    </location>
    <ligand>
        <name>substrate</name>
    </ligand>
</feature>
<comment type="similarity">
    <text evidence="2 6 10">Belongs to the Glu/Leu/Phe/Val dehydrogenases family.</text>
</comment>
<dbReference type="KEGG" id="halc:EY643_02700"/>
<dbReference type="GO" id="GO:0006537">
    <property type="term" value="P:glutamate biosynthetic process"/>
    <property type="evidence" value="ECO:0007669"/>
    <property type="project" value="TreeGrafter"/>
</dbReference>
<evidence type="ECO:0000313" key="13">
    <source>
        <dbReference type="Proteomes" id="UP000326287"/>
    </source>
</evidence>
<keyword evidence="13" id="KW-1185">Reference proteome</keyword>
<feature type="domain" description="Glutamate/phenylalanine/leucine/valine/L-tryptophan dehydrogenase C-terminal" evidence="11">
    <location>
        <begin position="204"/>
        <end position="444"/>
    </location>
</feature>
<dbReference type="InterPro" id="IPR046346">
    <property type="entry name" value="Aminoacid_DH-like_N_sf"/>
</dbReference>
<evidence type="ECO:0000256" key="2">
    <source>
        <dbReference type="ARBA" id="ARBA00006382"/>
    </source>
</evidence>
<evidence type="ECO:0000313" key="12">
    <source>
        <dbReference type="EMBL" id="QFU77728.1"/>
    </source>
</evidence>
<evidence type="ECO:0000256" key="10">
    <source>
        <dbReference type="RuleBase" id="RU004417"/>
    </source>
</evidence>
<feature type="binding site" evidence="8">
    <location>
        <position position="242"/>
    </location>
    <ligand>
        <name>NAD(+)</name>
        <dbReference type="ChEBI" id="CHEBI:57540"/>
    </ligand>
</feature>
<proteinExistence type="inferred from homology"/>
<dbReference type="Gene3D" id="3.40.50.720">
    <property type="entry name" value="NAD(P)-binding Rossmann-like Domain"/>
    <property type="match status" value="1"/>
</dbReference>
<keyword evidence="8" id="KW-0520">NAD</keyword>
<feature type="site" description="Important for catalysis" evidence="9">
    <location>
        <position position="168"/>
    </location>
</feature>
<dbReference type="Pfam" id="PF02812">
    <property type="entry name" value="ELFV_dehydrog_N"/>
    <property type="match status" value="1"/>
</dbReference>
<dbReference type="SMART" id="SM00839">
    <property type="entry name" value="ELFV_dehydrog"/>
    <property type="match status" value="1"/>
</dbReference>
<feature type="binding site" evidence="8">
    <location>
        <position position="379"/>
    </location>
    <ligand>
        <name>substrate</name>
    </ligand>
</feature>